<dbReference type="InterPro" id="IPR013762">
    <property type="entry name" value="Integrase-like_cat_sf"/>
</dbReference>
<gene>
    <name evidence="3" type="ORF">CNX65_02965</name>
</gene>
<evidence type="ECO:0000313" key="3">
    <source>
        <dbReference type="EMBL" id="ATE57952.1"/>
    </source>
</evidence>
<dbReference type="SUPFAM" id="SSF56349">
    <property type="entry name" value="DNA breaking-rejoining enzymes"/>
    <property type="match status" value="1"/>
</dbReference>
<organism evidence="3 4">
    <name type="scientific">Actinosynnema pretiosum</name>
    <dbReference type="NCBI Taxonomy" id="42197"/>
    <lineage>
        <taxon>Bacteria</taxon>
        <taxon>Bacillati</taxon>
        <taxon>Actinomycetota</taxon>
        <taxon>Actinomycetes</taxon>
        <taxon>Pseudonocardiales</taxon>
        <taxon>Pseudonocardiaceae</taxon>
        <taxon>Actinosynnema</taxon>
    </lineage>
</organism>
<dbReference type="PANTHER" id="PTHR30349:SF64">
    <property type="entry name" value="PROPHAGE INTEGRASE INTD-RELATED"/>
    <property type="match status" value="1"/>
</dbReference>
<dbReference type="PANTHER" id="PTHR30349">
    <property type="entry name" value="PHAGE INTEGRASE-RELATED"/>
    <property type="match status" value="1"/>
</dbReference>
<dbReference type="InterPro" id="IPR002104">
    <property type="entry name" value="Integrase_catalytic"/>
</dbReference>
<protein>
    <submittedName>
        <fullName evidence="3">Site-specific integrase</fullName>
    </submittedName>
</protein>
<sequence>MLDALAVKLDGKAAAATVYQRKRAVLFNLLGYAVERELIPDNPLTRVKRKTTKVVEQVDPRVVANPRQVAELLAAVSYVGRRNADRGAHLAAFFAVGYYAAARPAEGLALRVNDCTLPKSGWGVLMLGESRPSAGKRWTDSGEVHDQRGLKHRGVKEVRPVPIPPVLVTILREHIARFGSGLDGRLFRSPNGGVVSSSTYSRVWEEARAYGLTPAQVASPLAGRPYDLRHAAVSLWLNGGIPAPEVAERAGHSVDVLLKVYAKCIDGQRETVNRKIESLFHAA</sequence>
<dbReference type="KEGG" id="apre:CNX65_02965"/>
<dbReference type="InterPro" id="IPR050090">
    <property type="entry name" value="Tyrosine_recombinase_XerCD"/>
</dbReference>
<dbReference type="Gene3D" id="1.10.443.10">
    <property type="entry name" value="Intergrase catalytic core"/>
    <property type="match status" value="1"/>
</dbReference>
<dbReference type="GO" id="GO:0003677">
    <property type="term" value="F:DNA binding"/>
    <property type="evidence" value="ECO:0007669"/>
    <property type="project" value="InterPro"/>
</dbReference>
<dbReference type="GO" id="GO:0015074">
    <property type="term" value="P:DNA integration"/>
    <property type="evidence" value="ECO:0007669"/>
    <property type="project" value="InterPro"/>
</dbReference>
<dbReference type="Proteomes" id="UP000218505">
    <property type="component" value="Chromosome"/>
</dbReference>
<dbReference type="GO" id="GO:0006310">
    <property type="term" value="P:DNA recombination"/>
    <property type="evidence" value="ECO:0007669"/>
    <property type="project" value="UniProtKB-KW"/>
</dbReference>
<evidence type="ECO:0000259" key="2">
    <source>
        <dbReference type="PROSITE" id="PS51898"/>
    </source>
</evidence>
<keyword evidence="1" id="KW-0233">DNA recombination</keyword>
<proteinExistence type="predicted"/>
<dbReference type="EMBL" id="CP023445">
    <property type="protein sequence ID" value="ATE57952.1"/>
    <property type="molecule type" value="Genomic_DNA"/>
</dbReference>
<dbReference type="PROSITE" id="PS51898">
    <property type="entry name" value="TYR_RECOMBINASE"/>
    <property type="match status" value="1"/>
</dbReference>
<feature type="domain" description="Tyr recombinase" evidence="2">
    <location>
        <begin position="58"/>
        <end position="275"/>
    </location>
</feature>
<reference evidence="3" key="1">
    <citation type="submission" date="2017-09" db="EMBL/GenBank/DDBJ databases">
        <title>Complete Genome Sequence of ansamitocin-producing Bacterium Actinosynnema pretiosum X47.</title>
        <authorList>
            <person name="Cao G."/>
            <person name="Zong G."/>
            <person name="Zhong C."/>
            <person name="Fu J."/>
        </authorList>
    </citation>
    <scope>NUCLEOTIDE SEQUENCE [LARGE SCALE GENOMIC DNA]</scope>
    <source>
        <strain evidence="3">X47</strain>
    </source>
</reference>
<evidence type="ECO:0000256" key="1">
    <source>
        <dbReference type="ARBA" id="ARBA00023172"/>
    </source>
</evidence>
<evidence type="ECO:0000313" key="4">
    <source>
        <dbReference type="Proteomes" id="UP000218505"/>
    </source>
</evidence>
<dbReference type="InterPro" id="IPR011010">
    <property type="entry name" value="DNA_brk_join_enz"/>
</dbReference>
<accession>A0A290ZG52</accession>
<keyword evidence="4" id="KW-1185">Reference proteome</keyword>
<name>A0A290ZG52_9PSEU</name>
<dbReference type="AlphaFoldDB" id="A0A290ZG52"/>